<reference evidence="1 2" key="1">
    <citation type="submission" date="2019-05" db="EMBL/GenBank/DDBJ databases">
        <title>Another draft genome of Portunus trituberculatus and its Hox gene families provides insights of decapod evolution.</title>
        <authorList>
            <person name="Jeong J.-H."/>
            <person name="Song I."/>
            <person name="Kim S."/>
            <person name="Choi T."/>
            <person name="Kim D."/>
            <person name="Ryu S."/>
            <person name="Kim W."/>
        </authorList>
    </citation>
    <scope>NUCLEOTIDE SEQUENCE [LARGE SCALE GENOMIC DNA]</scope>
    <source>
        <tissue evidence="1">Muscle</tissue>
    </source>
</reference>
<dbReference type="AlphaFoldDB" id="A0A5B7DKP9"/>
<evidence type="ECO:0000313" key="1">
    <source>
        <dbReference type="EMBL" id="MPC21594.1"/>
    </source>
</evidence>
<proteinExistence type="predicted"/>
<organism evidence="1 2">
    <name type="scientific">Portunus trituberculatus</name>
    <name type="common">Swimming crab</name>
    <name type="synonym">Neptunus trituberculatus</name>
    <dbReference type="NCBI Taxonomy" id="210409"/>
    <lineage>
        <taxon>Eukaryota</taxon>
        <taxon>Metazoa</taxon>
        <taxon>Ecdysozoa</taxon>
        <taxon>Arthropoda</taxon>
        <taxon>Crustacea</taxon>
        <taxon>Multicrustacea</taxon>
        <taxon>Malacostraca</taxon>
        <taxon>Eumalacostraca</taxon>
        <taxon>Eucarida</taxon>
        <taxon>Decapoda</taxon>
        <taxon>Pleocyemata</taxon>
        <taxon>Brachyura</taxon>
        <taxon>Eubrachyura</taxon>
        <taxon>Portunoidea</taxon>
        <taxon>Portunidae</taxon>
        <taxon>Portuninae</taxon>
        <taxon>Portunus</taxon>
    </lineage>
</organism>
<gene>
    <name evidence="1" type="ORF">E2C01_014582</name>
</gene>
<sequence>MGSKQRWFSMDVTVAGRVRHSPGYCTEGWSSARAYAAIDEAKAKRVYSANTSHPAARTDSSFTRILDAFYLTSPSREGDTSASLFTLPCQYTLPSREGDTSASLFTLPCQYTPWSNSM</sequence>
<protein>
    <submittedName>
        <fullName evidence="1">Uncharacterized protein</fullName>
    </submittedName>
</protein>
<accession>A0A5B7DKP9</accession>
<comment type="caution">
    <text evidence="1">The sequence shown here is derived from an EMBL/GenBank/DDBJ whole genome shotgun (WGS) entry which is preliminary data.</text>
</comment>
<keyword evidence="2" id="KW-1185">Reference proteome</keyword>
<name>A0A5B7DKP9_PORTR</name>
<dbReference type="EMBL" id="VSRR010000993">
    <property type="protein sequence ID" value="MPC21594.1"/>
    <property type="molecule type" value="Genomic_DNA"/>
</dbReference>
<evidence type="ECO:0000313" key="2">
    <source>
        <dbReference type="Proteomes" id="UP000324222"/>
    </source>
</evidence>
<dbReference type="Proteomes" id="UP000324222">
    <property type="component" value="Unassembled WGS sequence"/>
</dbReference>